<protein>
    <recommendedName>
        <fullName evidence="4">FAS1 domain-containing protein</fullName>
    </recommendedName>
</protein>
<keyword evidence="6" id="KW-1185">Reference proteome</keyword>
<dbReference type="Pfam" id="PF00501">
    <property type="entry name" value="AMP-binding"/>
    <property type="match status" value="1"/>
</dbReference>
<feature type="domain" description="FAS1" evidence="4">
    <location>
        <begin position="149"/>
        <end position="271"/>
    </location>
</feature>
<dbReference type="SUPFAM" id="SSF56801">
    <property type="entry name" value="Acetyl-CoA synthetase-like"/>
    <property type="match status" value="1"/>
</dbReference>
<keyword evidence="3" id="KW-0812">Transmembrane</keyword>
<dbReference type="InterPro" id="IPR000873">
    <property type="entry name" value="AMP-dep_synth/lig_dom"/>
</dbReference>
<dbReference type="AlphaFoldDB" id="A0A7R9KDU3"/>
<sequence>MRRFYDRLFLPFLTRKYLSLNIFLVVLSNMIAAKLSLLIDCPSGRKHNSQQVYDHSYNIAAAFVSLGLQKGDVVLFISPNSDYYAIALLGVMAAGGVFSACREIFNAVEDTTAKYLVCTKENLEDIKKIADSLPQIRCDIDLPKRVNCETDMAALLLSSGSTGRPKPIIRSHKNVINLTHQYQHPEIWGLTDKSVHSCQNTFCHSTLLRNHITPHTICPHALIADHTIKTIDNNDMIFSCNGNDRYINGVHMNGQMLGAANGVINVVDEVLIPDSVKSLYELVDKRQQLSSFKRTLDQCPEEVLVLEESNRSYSLFAPNNYAFEKLKSYQLGNILDNCRLFVESHLIPYRLTTKSITNNKTIYTLAKNRFINCTITAKGISVNSALIKEYDIEGANGVLHIIDEVLIIP</sequence>
<evidence type="ECO:0000256" key="1">
    <source>
        <dbReference type="ARBA" id="ARBA00004275"/>
    </source>
</evidence>
<evidence type="ECO:0000256" key="2">
    <source>
        <dbReference type="ARBA" id="ARBA00023140"/>
    </source>
</evidence>
<dbReference type="InterPro" id="IPR036378">
    <property type="entry name" value="FAS1_dom_sf"/>
</dbReference>
<evidence type="ECO:0000256" key="3">
    <source>
        <dbReference type="SAM" id="Phobius"/>
    </source>
</evidence>
<organism evidence="5">
    <name type="scientific">Medioppia subpectinata</name>
    <dbReference type="NCBI Taxonomy" id="1979941"/>
    <lineage>
        <taxon>Eukaryota</taxon>
        <taxon>Metazoa</taxon>
        <taxon>Ecdysozoa</taxon>
        <taxon>Arthropoda</taxon>
        <taxon>Chelicerata</taxon>
        <taxon>Arachnida</taxon>
        <taxon>Acari</taxon>
        <taxon>Acariformes</taxon>
        <taxon>Sarcoptiformes</taxon>
        <taxon>Oribatida</taxon>
        <taxon>Brachypylina</taxon>
        <taxon>Oppioidea</taxon>
        <taxon>Oppiidae</taxon>
        <taxon>Medioppia</taxon>
    </lineage>
</organism>
<dbReference type="Gene3D" id="3.40.50.980">
    <property type="match status" value="1"/>
</dbReference>
<dbReference type="InterPro" id="IPR020845">
    <property type="entry name" value="AMP-binding_CS"/>
</dbReference>
<dbReference type="PANTHER" id="PTHR24096:SF422">
    <property type="entry name" value="BCDNA.GH02901"/>
    <property type="match status" value="1"/>
</dbReference>
<reference evidence="5" key="1">
    <citation type="submission" date="2020-11" db="EMBL/GenBank/DDBJ databases">
        <authorList>
            <person name="Tran Van P."/>
        </authorList>
    </citation>
    <scope>NUCLEOTIDE SEQUENCE</scope>
</reference>
<dbReference type="SMART" id="SM00554">
    <property type="entry name" value="FAS1"/>
    <property type="match status" value="2"/>
</dbReference>
<dbReference type="Pfam" id="PF02469">
    <property type="entry name" value="Fasciclin"/>
    <property type="match status" value="1"/>
</dbReference>
<keyword evidence="3" id="KW-1133">Transmembrane helix</keyword>
<dbReference type="OrthoDB" id="286301at2759"/>
<dbReference type="Proteomes" id="UP000759131">
    <property type="component" value="Unassembled WGS sequence"/>
</dbReference>
<name>A0A7R9KDU3_9ACAR</name>
<accession>A0A7R9KDU3</accession>
<dbReference type="Gene3D" id="2.30.180.10">
    <property type="entry name" value="FAS1 domain"/>
    <property type="match status" value="2"/>
</dbReference>
<proteinExistence type="predicted"/>
<dbReference type="EMBL" id="OC854766">
    <property type="protein sequence ID" value="CAD7620289.1"/>
    <property type="molecule type" value="Genomic_DNA"/>
</dbReference>
<keyword evidence="2" id="KW-0576">Peroxisome</keyword>
<dbReference type="InterPro" id="IPR000782">
    <property type="entry name" value="FAS1_domain"/>
</dbReference>
<feature type="transmembrane region" description="Helical" evidence="3">
    <location>
        <begin position="83"/>
        <end position="101"/>
    </location>
</feature>
<dbReference type="EMBL" id="CAJPIZ010000191">
    <property type="protein sequence ID" value="CAG2100719.1"/>
    <property type="molecule type" value="Genomic_DNA"/>
</dbReference>
<dbReference type="PANTHER" id="PTHR24096">
    <property type="entry name" value="LONG-CHAIN-FATTY-ACID--COA LIGASE"/>
    <property type="match status" value="1"/>
</dbReference>
<comment type="subcellular location">
    <subcellularLocation>
        <location evidence="1">Peroxisome</location>
    </subcellularLocation>
</comment>
<evidence type="ECO:0000259" key="4">
    <source>
        <dbReference type="PROSITE" id="PS50213"/>
    </source>
</evidence>
<feature type="domain" description="FAS1" evidence="4">
    <location>
        <begin position="276"/>
        <end position="406"/>
    </location>
</feature>
<gene>
    <name evidence="5" type="ORF">OSB1V03_LOCUS779</name>
</gene>
<dbReference type="GO" id="GO:0005777">
    <property type="term" value="C:peroxisome"/>
    <property type="evidence" value="ECO:0007669"/>
    <property type="project" value="UniProtKB-SubCell"/>
</dbReference>
<dbReference type="PROSITE" id="PS00455">
    <property type="entry name" value="AMP_BINDING"/>
    <property type="match status" value="1"/>
</dbReference>
<keyword evidence="3" id="KW-0472">Membrane</keyword>
<evidence type="ECO:0000313" key="5">
    <source>
        <dbReference type="EMBL" id="CAD7620289.1"/>
    </source>
</evidence>
<dbReference type="SUPFAM" id="SSF82153">
    <property type="entry name" value="FAS1 domain"/>
    <property type="match status" value="2"/>
</dbReference>
<feature type="transmembrane region" description="Helical" evidence="3">
    <location>
        <begin position="20"/>
        <end position="39"/>
    </location>
</feature>
<dbReference type="GO" id="GO:0016405">
    <property type="term" value="F:CoA-ligase activity"/>
    <property type="evidence" value="ECO:0007669"/>
    <property type="project" value="TreeGrafter"/>
</dbReference>
<evidence type="ECO:0000313" key="6">
    <source>
        <dbReference type="Proteomes" id="UP000759131"/>
    </source>
</evidence>
<dbReference type="PROSITE" id="PS50213">
    <property type="entry name" value="FAS1"/>
    <property type="match status" value="2"/>
</dbReference>